<feature type="region of interest" description="Disordered" evidence="1">
    <location>
        <begin position="297"/>
        <end position="318"/>
    </location>
</feature>
<dbReference type="SUPFAM" id="SSF49482">
    <property type="entry name" value="Aromatic compound dioxygenase"/>
    <property type="match status" value="1"/>
</dbReference>
<gene>
    <name evidence="3" type="ORF">RM764_08620</name>
</gene>
<organism evidence="3 4">
    <name type="scientific">Streptomyces gibsoniae</name>
    <dbReference type="NCBI Taxonomy" id="3075529"/>
    <lineage>
        <taxon>Bacteria</taxon>
        <taxon>Bacillati</taxon>
        <taxon>Actinomycetota</taxon>
        <taxon>Actinomycetes</taxon>
        <taxon>Kitasatosporales</taxon>
        <taxon>Streptomycetaceae</taxon>
        <taxon>Streptomyces</taxon>
    </lineage>
</organism>
<sequence>MEEAQQPAEQSKLTRRGLMMAGGATVAAMGLGAALTANASAQDAAGTASPAPGASSTGTAAPETCYTLTSELVEGPYYIDADKIRQNITEDQEGIPLLLKLKVIDAETCRPLRDAAVDIWHCSALGVYSGYQSMGNGGGGGAPTDAPTGTPTGAPPSGGPGGGGGGHQDPTDSTRYLRGTWRTDRHGYVTFRTVFPGWYRGRCVHIHVKVHVDGTWTDAGYEGGHACHTGQLFFDEKSVLASAEVAPYSTNTTTRTTLTEDTIYPQNGHAGGLLYLSYDRRHIAKGVRAQLTLGVVPDETHDGTGGPGPSATPSASAS</sequence>
<evidence type="ECO:0000313" key="4">
    <source>
        <dbReference type="Proteomes" id="UP001183809"/>
    </source>
</evidence>
<dbReference type="CDD" id="cd03457">
    <property type="entry name" value="intradiol_dioxygenase_like"/>
    <property type="match status" value="1"/>
</dbReference>
<evidence type="ECO:0000256" key="1">
    <source>
        <dbReference type="SAM" id="MobiDB-lite"/>
    </source>
</evidence>
<keyword evidence="3" id="KW-0223">Dioxygenase</keyword>
<keyword evidence="4" id="KW-1185">Reference proteome</keyword>
<reference evidence="4" key="1">
    <citation type="submission" date="2023-07" db="EMBL/GenBank/DDBJ databases">
        <title>30 novel species of actinomycetes from the DSMZ collection.</title>
        <authorList>
            <person name="Nouioui I."/>
        </authorList>
    </citation>
    <scope>NUCLEOTIDE SEQUENCE [LARGE SCALE GENOMIC DNA]</scope>
    <source>
        <strain evidence="4">DSM 41699</strain>
    </source>
</reference>
<dbReference type="InterPro" id="IPR006311">
    <property type="entry name" value="TAT_signal"/>
</dbReference>
<dbReference type="GO" id="GO:0051213">
    <property type="term" value="F:dioxygenase activity"/>
    <property type="evidence" value="ECO:0007669"/>
    <property type="project" value="UniProtKB-KW"/>
</dbReference>
<dbReference type="InterPro" id="IPR015889">
    <property type="entry name" value="Intradiol_dOase_core"/>
</dbReference>
<feature type="region of interest" description="Disordered" evidence="1">
    <location>
        <begin position="136"/>
        <end position="175"/>
    </location>
</feature>
<keyword evidence="3" id="KW-0560">Oxidoreductase</keyword>
<dbReference type="EMBL" id="JAVREY010000007">
    <property type="protein sequence ID" value="MDT0463078.1"/>
    <property type="molecule type" value="Genomic_DNA"/>
</dbReference>
<feature type="signal peptide" evidence="2">
    <location>
        <begin position="1"/>
        <end position="39"/>
    </location>
</feature>
<dbReference type="PANTHER" id="PTHR34315">
    <property type="match status" value="1"/>
</dbReference>
<feature type="compositionally biased region" description="Low complexity" evidence="1">
    <location>
        <begin position="309"/>
        <end position="318"/>
    </location>
</feature>
<feature type="chain" id="PRO_5046157614" evidence="2">
    <location>
        <begin position="40"/>
        <end position="318"/>
    </location>
</feature>
<accession>A0ABU2TQ51</accession>
<feature type="compositionally biased region" description="Low complexity" evidence="1">
    <location>
        <begin position="143"/>
        <end position="152"/>
    </location>
</feature>
<dbReference type="PROSITE" id="PS51318">
    <property type="entry name" value="TAT"/>
    <property type="match status" value="1"/>
</dbReference>
<comment type="caution">
    <text evidence="3">The sequence shown here is derived from an EMBL/GenBank/DDBJ whole genome shotgun (WGS) entry which is preliminary data.</text>
</comment>
<name>A0ABU2TQ51_9ACTN</name>
<dbReference type="Proteomes" id="UP001183809">
    <property type="component" value="Unassembled WGS sequence"/>
</dbReference>
<dbReference type="Gene3D" id="2.60.130.10">
    <property type="entry name" value="Aromatic compound dioxygenase"/>
    <property type="match status" value="1"/>
</dbReference>
<evidence type="ECO:0000256" key="2">
    <source>
        <dbReference type="SAM" id="SignalP"/>
    </source>
</evidence>
<dbReference type="PANTHER" id="PTHR34315:SF1">
    <property type="entry name" value="INTRADIOL RING-CLEAVAGE DIOXYGENASES DOMAIN-CONTAINING PROTEIN-RELATED"/>
    <property type="match status" value="1"/>
</dbReference>
<proteinExistence type="predicted"/>
<evidence type="ECO:0000313" key="3">
    <source>
        <dbReference type="EMBL" id="MDT0463078.1"/>
    </source>
</evidence>
<protein>
    <submittedName>
        <fullName evidence="3">Intradiol ring-cleavage dioxygenase</fullName>
    </submittedName>
</protein>
<keyword evidence="2" id="KW-0732">Signal</keyword>